<organism evidence="2 3">
    <name type="scientific">Pseudomonas chlororaphis subsp. aureofaciens</name>
    <dbReference type="NCBI Taxonomy" id="587851"/>
    <lineage>
        <taxon>Bacteria</taxon>
        <taxon>Pseudomonadati</taxon>
        <taxon>Pseudomonadota</taxon>
        <taxon>Gammaproteobacteria</taxon>
        <taxon>Pseudomonadales</taxon>
        <taxon>Pseudomonadaceae</taxon>
        <taxon>Pseudomonas</taxon>
    </lineage>
</organism>
<accession>A0AAD0ZGI0</accession>
<evidence type="ECO:0000313" key="3">
    <source>
        <dbReference type="Proteomes" id="UP000280455"/>
    </source>
</evidence>
<dbReference type="AlphaFoldDB" id="A0AAD0ZGI0"/>
<dbReference type="EMBL" id="CP027750">
    <property type="protein sequence ID" value="AZE31556.1"/>
    <property type="molecule type" value="Genomic_DNA"/>
</dbReference>
<reference evidence="2 3" key="1">
    <citation type="submission" date="2018-03" db="EMBL/GenBank/DDBJ databases">
        <title>Diversity of phytobeneficial traits revealed by whole-genome analysis of worldwide-isolated phenazine-producing Pseudomonas spp.</title>
        <authorList>
            <person name="Biessy A."/>
            <person name="Novinscak A."/>
            <person name="Blom J."/>
            <person name="Leger G."/>
            <person name="Thomashow L.S."/>
            <person name="Cazorla F.M."/>
            <person name="Josic D."/>
            <person name="Filion M."/>
        </authorList>
    </citation>
    <scope>NUCLEOTIDE SEQUENCE [LARGE SCALE GENOMIC DNA]</scope>
    <source>
        <strain evidence="2 3">ChPhzS24</strain>
    </source>
</reference>
<name>A0AAD0ZGI0_9PSED</name>
<protein>
    <submittedName>
        <fullName evidence="2">Uncharacterized protein</fullName>
    </submittedName>
</protein>
<sequence>MAKPSITEARGITPEVMQKLNQYRSSKDLRGIQTKLTGTARELRKLSNGWSTASGLLGRLGEHLTAEQRQLLNDAAHLIDSVNTQVEHAKEKHVRSEKASKRRQDARNARAKQLIAVEYPFPTDSMGDLLALLKTALIFNRARVYDSLYSPNELNHRYRDYLQTPTRLIGWKSVTDYRASHLSSLRWDLVGQLTSDIAYDDGSEVEDRLKALQAKISEVQTNAQLTTNEQETIRLWTEALAPESKSEGQV</sequence>
<dbReference type="RefSeq" id="WP_124301996.1">
    <property type="nucleotide sequence ID" value="NZ_CP027750.1"/>
</dbReference>
<dbReference type="Proteomes" id="UP000280455">
    <property type="component" value="Chromosome"/>
</dbReference>
<proteinExistence type="predicted"/>
<feature type="coiled-coil region" evidence="1">
    <location>
        <begin position="202"/>
        <end position="229"/>
    </location>
</feature>
<gene>
    <name evidence="2" type="ORF">C4K07_4793</name>
</gene>
<keyword evidence="1" id="KW-0175">Coiled coil</keyword>
<evidence type="ECO:0000256" key="1">
    <source>
        <dbReference type="SAM" id="Coils"/>
    </source>
</evidence>
<evidence type="ECO:0000313" key="2">
    <source>
        <dbReference type="EMBL" id="AZE31556.1"/>
    </source>
</evidence>